<comment type="caution">
    <text evidence="1">The sequence shown here is derived from an EMBL/GenBank/DDBJ whole genome shotgun (WGS) entry which is preliminary data.</text>
</comment>
<protein>
    <submittedName>
        <fullName evidence="1">Uncharacterized protein</fullName>
    </submittedName>
</protein>
<proteinExistence type="predicted"/>
<reference evidence="1 2" key="1">
    <citation type="submission" date="2020-08" db="EMBL/GenBank/DDBJ databases">
        <title>Genomic Encyclopedia of Type Strains, Phase IV (KMG-IV): sequencing the most valuable type-strain genomes for metagenomic binning, comparative biology and taxonomic classification.</title>
        <authorList>
            <person name="Goeker M."/>
        </authorList>
    </citation>
    <scope>NUCLEOTIDE SEQUENCE [LARGE SCALE GENOMIC DNA]</scope>
    <source>
        <strain evidence="1 2">DSM 27165</strain>
    </source>
</reference>
<dbReference type="Proteomes" id="UP000575898">
    <property type="component" value="Unassembled WGS sequence"/>
</dbReference>
<dbReference type="AlphaFoldDB" id="A0A840MTF3"/>
<evidence type="ECO:0000313" key="2">
    <source>
        <dbReference type="Proteomes" id="UP000575898"/>
    </source>
</evidence>
<dbReference type="RefSeq" id="WP_184042033.1">
    <property type="nucleotide sequence ID" value="NZ_JACHHY010000084.1"/>
</dbReference>
<accession>A0A840MTF3</accession>
<evidence type="ECO:0000313" key="1">
    <source>
        <dbReference type="EMBL" id="MBB5020685.1"/>
    </source>
</evidence>
<gene>
    <name evidence="1" type="ORF">HNQ59_004010</name>
</gene>
<organism evidence="1 2">
    <name type="scientific">Chitinivorax tropicus</name>
    <dbReference type="NCBI Taxonomy" id="714531"/>
    <lineage>
        <taxon>Bacteria</taxon>
        <taxon>Pseudomonadati</taxon>
        <taxon>Pseudomonadota</taxon>
        <taxon>Betaproteobacteria</taxon>
        <taxon>Chitinivorax</taxon>
    </lineage>
</organism>
<sequence>MGGNLSVGDVATALGSGVAEFRAVTPTRTASIKFDNPPAHVFGDPVNSVLFIDEEKAAIGASYRAGIADGSLLPPTDMATKKIWMSDYFMEQLASRNSWINYSLTHHP</sequence>
<keyword evidence="2" id="KW-1185">Reference proteome</keyword>
<dbReference type="EMBL" id="JACHHY010000084">
    <property type="protein sequence ID" value="MBB5020685.1"/>
    <property type="molecule type" value="Genomic_DNA"/>
</dbReference>
<name>A0A840MTF3_9PROT</name>